<evidence type="ECO:0000313" key="3">
    <source>
        <dbReference type="EMBL" id="MBW7461984.1"/>
    </source>
</evidence>
<feature type="non-terminal residue" evidence="3">
    <location>
        <position position="135"/>
    </location>
</feature>
<accession>A0ABS7CM51</accession>
<keyword evidence="4" id="KW-1185">Reference proteome</keyword>
<proteinExistence type="inferred from homology"/>
<dbReference type="Proteomes" id="UP001519887">
    <property type="component" value="Unassembled WGS sequence"/>
</dbReference>
<sequence>DVTNGDEVQRMVAAIADGFGGIDIVVNNALSQYSFNPKTRQTAWSLDWADYQRQLDGSLGGAFHICKAVIPIMKQQGEGRIINIVTNLIDFPVVPYHDYTTAKAALLGYSRNLAAELGAFGINVNCVAAGLTQGA</sequence>
<evidence type="ECO:0000256" key="2">
    <source>
        <dbReference type="ARBA" id="ARBA00023002"/>
    </source>
</evidence>
<dbReference type="PANTHER" id="PTHR43669">
    <property type="entry name" value="5-KETO-D-GLUCONATE 5-REDUCTASE"/>
    <property type="match status" value="1"/>
</dbReference>
<dbReference type="PRINTS" id="PR00081">
    <property type="entry name" value="GDHRDH"/>
</dbReference>
<dbReference type="PANTHER" id="PTHR43669:SF3">
    <property type="entry name" value="ALCOHOL DEHYDROGENASE, PUTATIVE (AFU_ORTHOLOGUE AFUA_3G03445)-RELATED"/>
    <property type="match status" value="1"/>
</dbReference>
<protein>
    <submittedName>
        <fullName evidence="3">SDR family oxidoreductase</fullName>
    </submittedName>
</protein>
<comment type="similarity">
    <text evidence="1">Belongs to the short-chain dehydrogenases/reductases (SDR) family.</text>
</comment>
<gene>
    <name evidence="3" type="ORF">K0U00_48835</name>
</gene>
<comment type="caution">
    <text evidence="3">The sequence shown here is derived from an EMBL/GenBank/DDBJ whole genome shotgun (WGS) entry which is preliminary data.</text>
</comment>
<dbReference type="EMBL" id="JAHZIK010003467">
    <property type="protein sequence ID" value="MBW7461984.1"/>
    <property type="molecule type" value="Genomic_DNA"/>
</dbReference>
<dbReference type="SUPFAM" id="SSF51735">
    <property type="entry name" value="NAD(P)-binding Rossmann-fold domains"/>
    <property type="match status" value="1"/>
</dbReference>
<dbReference type="InterPro" id="IPR002347">
    <property type="entry name" value="SDR_fam"/>
</dbReference>
<organism evidence="3 4">
    <name type="scientific">Paenibacillus sepulcri</name>
    <dbReference type="NCBI Taxonomy" id="359917"/>
    <lineage>
        <taxon>Bacteria</taxon>
        <taxon>Bacillati</taxon>
        <taxon>Bacillota</taxon>
        <taxon>Bacilli</taxon>
        <taxon>Bacillales</taxon>
        <taxon>Paenibacillaceae</taxon>
        <taxon>Paenibacillus</taxon>
    </lineage>
</organism>
<dbReference type="Gene3D" id="3.40.50.720">
    <property type="entry name" value="NAD(P)-binding Rossmann-like Domain"/>
    <property type="match status" value="1"/>
</dbReference>
<dbReference type="Pfam" id="PF13561">
    <property type="entry name" value="adh_short_C2"/>
    <property type="match status" value="1"/>
</dbReference>
<evidence type="ECO:0000256" key="1">
    <source>
        <dbReference type="ARBA" id="ARBA00006484"/>
    </source>
</evidence>
<reference evidence="3 4" key="1">
    <citation type="submission" date="2021-07" db="EMBL/GenBank/DDBJ databases">
        <title>Paenibacillus radiodurans sp. nov., isolated from the southeastern edge of Tengger Desert.</title>
        <authorList>
            <person name="Zhang G."/>
        </authorList>
    </citation>
    <scope>NUCLEOTIDE SEQUENCE [LARGE SCALE GENOMIC DNA]</scope>
    <source>
        <strain evidence="3 4">CCM 7311</strain>
    </source>
</reference>
<feature type="non-terminal residue" evidence="3">
    <location>
        <position position="1"/>
    </location>
</feature>
<name>A0ABS7CM51_9BACL</name>
<evidence type="ECO:0000313" key="4">
    <source>
        <dbReference type="Proteomes" id="UP001519887"/>
    </source>
</evidence>
<keyword evidence="2" id="KW-0560">Oxidoreductase</keyword>
<dbReference type="PRINTS" id="PR00080">
    <property type="entry name" value="SDRFAMILY"/>
</dbReference>
<dbReference type="InterPro" id="IPR036291">
    <property type="entry name" value="NAD(P)-bd_dom_sf"/>
</dbReference>